<dbReference type="EMBL" id="VSSQ01014814">
    <property type="protein sequence ID" value="MPM54466.1"/>
    <property type="molecule type" value="Genomic_DNA"/>
</dbReference>
<proteinExistence type="predicted"/>
<name>A0A645ANH2_9ZZZZ</name>
<protein>
    <submittedName>
        <fullName evidence="1">Uncharacterized protein</fullName>
    </submittedName>
</protein>
<sequence>MVFVDDFADFGRHAVARKIRLRVLEVRYDEARAFFRRKGVVDVAAVLIFLKVERAAQFAHVVVHGSRPRKQRVCANGFRRAFRQRRRHHAVVVGAGRCGHHLFEQRVVCVGQLVQARGSNDIEHVFPYAQHADAEHGENQ</sequence>
<evidence type="ECO:0000313" key="1">
    <source>
        <dbReference type="EMBL" id="MPM54466.1"/>
    </source>
</evidence>
<comment type="caution">
    <text evidence="1">The sequence shown here is derived from an EMBL/GenBank/DDBJ whole genome shotgun (WGS) entry which is preliminary data.</text>
</comment>
<accession>A0A645ANH2</accession>
<gene>
    <name evidence="1" type="ORF">SDC9_101244</name>
</gene>
<dbReference type="AlphaFoldDB" id="A0A645ANH2"/>
<reference evidence="1" key="1">
    <citation type="submission" date="2019-08" db="EMBL/GenBank/DDBJ databases">
        <authorList>
            <person name="Kucharzyk K."/>
            <person name="Murdoch R.W."/>
            <person name="Higgins S."/>
            <person name="Loffler F."/>
        </authorList>
    </citation>
    <scope>NUCLEOTIDE SEQUENCE</scope>
</reference>
<organism evidence="1">
    <name type="scientific">bioreactor metagenome</name>
    <dbReference type="NCBI Taxonomy" id="1076179"/>
    <lineage>
        <taxon>unclassified sequences</taxon>
        <taxon>metagenomes</taxon>
        <taxon>ecological metagenomes</taxon>
    </lineage>
</organism>